<evidence type="ECO:0000313" key="9">
    <source>
        <dbReference type="EMBL" id="WTO86837.1"/>
    </source>
</evidence>
<reference evidence="9 10" key="1">
    <citation type="submission" date="2022-10" db="EMBL/GenBank/DDBJ databases">
        <title>The complete genomes of actinobacterial strains from the NBC collection.</title>
        <authorList>
            <person name="Joergensen T.S."/>
            <person name="Alvarez Arevalo M."/>
            <person name="Sterndorff E.B."/>
            <person name="Faurdal D."/>
            <person name="Vuksanovic O."/>
            <person name="Mourched A.-S."/>
            <person name="Charusanti P."/>
            <person name="Shaw S."/>
            <person name="Blin K."/>
            <person name="Weber T."/>
        </authorList>
    </citation>
    <scope>NUCLEOTIDE SEQUENCE [LARGE SCALE GENOMIC DNA]</scope>
    <source>
        <strain evidence="9 10">NBC_00206</strain>
    </source>
</reference>
<organism evidence="9 10">
    <name type="scientific">Streptomyces nigra</name>
    <dbReference type="NCBI Taxonomy" id="1827580"/>
    <lineage>
        <taxon>Bacteria</taxon>
        <taxon>Bacillati</taxon>
        <taxon>Actinomycetota</taxon>
        <taxon>Actinomycetes</taxon>
        <taxon>Kitasatosporales</taxon>
        <taxon>Streptomycetaceae</taxon>
        <taxon>Streptomyces</taxon>
    </lineage>
</organism>
<evidence type="ECO:0000313" key="10">
    <source>
        <dbReference type="Proteomes" id="UP001622690"/>
    </source>
</evidence>
<protein>
    <submittedName>
        <fullName evidence="9">Glycerol-3-phosphate dehydrogenase/oxidase</fullName>
    </submittedName>
</protein>
<accession>A0ABZ1J665</accession>
<dbReference type="InterPro" id="IPR036188">
    <property type="entry name" value="FAD/NAD-bd_sf"/>
</dbReference>
<feature type="domain" description="Alpha-glycerophosphate oxidase C-terminal" evidence="8">
    <location>
        <begin position="419"/>
        <end position="521"/>
    </location>
</feature>
<evidence type="ECO:0000256" key="2">
    <source>
        <dbReference type="ARBA" id="ARBA00007330"/>
    </source>
</evidence>
<dbReference type="PRINTS" id="PR01001">
    <property type="entry name" value="FADG3PDH"/>
</dbReference>
<dbReference type="InterPro" id="IPR000447">
    <property type="entry name" value="G3P_DH_FAD-dep"/>
</dbReference>
<evidence type="ECO:0000256" key="4">
    <source>
        <dbReference type="ARBA" id="ARBA00022798"/>
    </source>
</evidence>
<evidence type="ECO:0000256" key="6">
    <source>
        <dbReference type="ARBA" id="ARBA00023002"/>
    </source>
</evidence>
<dbReference type="InterPro" id="IPR038299">
    <property type="entry name" value="DAO_C_sf"/>
</dbReference>
<evidence type="ECO:0000259" key="7">
    <source>
        <dbReference type="Pfam" id="PF01266"/>
    </source>
</evidence>
<dbReference type="Gene3D" id="1.10.8.870">
    <property type="entry name" value="Alpha-glycerophosphate oxidase, cap domain"/>
    <property type="match status" value="1"/>
</dbReference>
<evidence type="ECO:0000256" key="3">
    <source>
        <dbReference type="ARBA" id="ARBA00022630"/>
    </source>
</evidence>
<dbReference type="Proteomes" id="UP001622690">
    <property type="component" value="Chromosome"/>
</dbReference>
<keyword evidence="6" id="KW-0560">Oxidoreductase</keyword>
<evidence type="ECO:0000259" key="8">
    <source>
        <dbReference type="Pfam" id="PF16901"/>
    </source>
</evidence>
<keyword evidence="3" id="KW-0285">Flavoprotein</keyword>
<evidence type="ECO:0000256" key="5">
    <source>
        <dbReference type="ARBA" id="ARBA00022827"/>
    </source>
</evidence>
<gene>
    <name evidence="9" type="ORF">OHU27_32120</name>
</gene>
<dbReference type="SUPFAM" id="SSF51905">
    <property type="entry name" value="FAD/NAD(P)-binding domain"/>
    <property type="match status" value="1"/>
</dbReference>
<name>A0ABZ1J665_9ACTN</name>
<comment type="cofactor">
    <cofactor evidence="1">
        <name>FAD</name>
        <dbReference type="ChEBI" id="CHEBI:57692"/>
    </cofactor>
</comment>
<dbReference type="Gene3D" id="3.30.9.10">
    <property type="entry name" value="D-Amino Acid Oxidase, subunit A, domain 2"/>
    <property type="match status" value="1"/>
</dbReference>
<feature type="domain" description="FAD dependent oxidoreductase" evidence="7">
    <location>
        <begin position="32"/>
        <end position="396"/>
    </location>
</feature>
<dbReference type="PANTHER" id="PTHR11985">
    <property type="entry name" value="GLYCEROL-3-PHOSPHATE DEHYDROGENASE"/>
    <property type="match status" value="1"/>
</dbReference>
<keyword evidence="5" id="KW-0274">FAD</keyword>
<dbReference type="Pfam" id="PF16901">
    <property type="entry name" value="DAO_C"/>
    <property type="match status" value="1"/>
</dbReference>
<comment type="similarity">
    <text evidence="2">Belongs to the FAD-dependent glycerol-3-phosphate dehydrogenase family.</text>
</comment>
<sequence length="526" mass="54480">MSTATPPPGGASLSAARRARELTATVGGPAVDVLVVGMGATGAGAALDAASRGLTVAAIDAHDLAFGTSRFSSKLIHGGLRYLASAQFDVAHESAVERGVLMERTAPHLVRAQPFVLPLTPLVSRAQSALAWAGFRAGDTLRLAARTARATLPAPRRLSAVETRHLAPALRTQGLRGGLLSWDGRLTDDARLVTAVARTAAAHGARVLTRVRALELRASGARVRDELTGEEGEIRARVVVNATGVWADGLIEGIRIRPSRGTHLVLRSDRLGPLPAGLHVPVPGETNRFVLVLPQGDGRVYVGLTDEPVEGPVPDVPEVPETDIGFLLDVLGSVLDAPVGREDVVGAFAGLRPLLDTTAEAGSAAGRTADVSRRHAVLTSSEGVITIVGGKLTTYRRMAEDAVDVAVATGRVSAGPSPTASLPLVGAASPTALATVPAPRRLVQRYGTEAAAVHALGTSDPRLNEPVLAGHPVTAAELLWAVRHEGALDASDLLDRRTRIGLIPADRTAAMDAVREALGEETPTGA</sequence>
<keyword evidence="4" id="KW-0319">Glycerol metabolism</keyword>
<dbReference type="EMBL" id="CP108125">
    <property type="protein sequence ID" value="WTO86837.1"/>
    <property type="molecule type" value="Genomic_DNA"/>
</dbReference>
<dbReference type="Pfam" id="PF01266">
    <property type="entry name" value="DAO"/>
    <property type="match status" value="1"/>
</dbReference>
<dbReference type="RefSeq" id="WP_406260883.1">
    <property type="nucleotide sequence ID" value="NZ_CP108125.1"/>
</dbReference>
<dbReference type="InterPro" id="IPR006076">
    <property type="entry name" value="FAD-dep_OxRdtase"/>
</dbReference>
<proteinExistence type="inferred from homology"/>
<dbReference type="Gene3D" id="3.50.50.60">
    <property type="entry name" value="FAD/NAD(P)-binding domain"/>
    <property type="match status" value="1"/>
</dbReference>
<dbReference type="PROSITE" id="PS00978">
    <property type="entry name" value="FAD_G3PDH_2"/>
    <property type="match status" value="1"/>
</dbReference>
<evidence type="ECO:0000256" key="1">
    <source>
        <dbReference type="ARBA" id="ARBA00001974"/>
    </source>
</evidence>
<keyword evidence="10" id="KW-1185">Reference proteome</keyword>
<dbReference type="PANTHER" id="PTHR11985:SF35">
    <property type="entry name" value="ANAEROBIC GLYCEROL-3-PHOSPHATE DEHYDROGENASE SUBUNIT A"/>
    <property type="match status" value="1"/>
</dbReference>
<dbReference type="InterPro" id="IPR031656">
    <property type="entry name" value="DAO_C"/>
</dbReference>